<dbReference type="GO" id="GO:0015628">
    <property type="term" value="P:protein secretion by the type II secretion system"/>
    <property type="evidence" value="ECO:0007669"/>
    <property type="project" value="InterPro"/>
</dbReference>
<dbReference type="GO" id="GO:0015627">
    <property type="term" value="C:type II protein secretion system complex"/>
    <property type="evidence" value="ECO:0007669"/>
    <property type="project" value="InterPro"/>
</dbReference>
<dbReference type="Pfam" id="PF07963">
    <property type="entry name" value="N_methyl"/>
    <property type="match status" value="1"/>
</dbReference>
<evidence type="ECO:0000256" key="5">
    <source>
        <dbReference type="ARBA" id="ARBA00023136"/>
    </source>
</evidence>
<evidence type="ECO:0000256" key="1">
    <source>
        <dbReference type="ARBA" id="ARBA00004167"/>
    </source>
</evidence>
<keyword evidence="5 6" id="KW-0472">Membrane</keyword>
<accession>A0A0G1UUI0</accession>
<proteinExistence type="predicted"/>
<comment type="caution">
    <text evidence="7">The sequence shown here is derived from an EMBL/GenBank/DDBJ whole genome shotgun (WGS) entry which is preliminary data.</text>
</comment>
<evidence type="ECO:0000313" key="8">
    <source>
        <dbReference type="Proteomes" id="UP000033860"/>
    </source>
</evidence>
<dbReference type="Proteomes" id="UP000033860">
    <property type="component" value="Unassembled WGS sequence"/>
</dbReference>
<dbReference type="InterPro" id="IPR045584">
    <property type="entry name" value="Pilin-like"/>
</dbReference>
<dbReference type="InterPro" id="IPR000983">
    <property type="entry name" value="Bac_GSPG_pilin"/>
</dbReference>
<protein>
    <submittedName>
        <fullName evidence="7">Type II secretion system protein G</fullName>
    </submittedName>
</protein>
<evidence type="ECO:0000256" key="2">
    <source>
        <dbReference type="ARBA" id="ARBA00022481"/>
    </source>
</evidence>
<evidence type="ECO:0000256" key="6">
    <source>
        <dbReference type="SAM" id="Phobius"/>
    </source>
</evidence>
<dbReference type="GO" id="GO:0016020">
    <property type="term" value="C:membrane"/>
    <property type="evidence" value="ECO:0007669"/>
    <property type="project" value="UniProtKB-SubCell"/>
</dbReference>
<evidence type="ECO:0000313" key="7">
    <source>
        <dbReference type="EMBL" id="KKU61380.1"/>
    </source>
</evidence>
<keyword evidence="3 6" id="KW-0812">Transmembrane</keyword>
<organism evidence="7 8">
    <name type="scientific">Candidatus Beckwithbacteria bacterium GW2011_GWB1_47_15</name>
    <dbReference type="NCBI Taxonomy" id="1618371"/>
    <lineage>
        <taxon>Bacteria</taxon>
        <taxon>Candidatus Beckwithiibacteriota</taxon>
    </lineage>
</organism>
<dbReference type="InterPro" id="IPR012902">
    <property type="entry name" value="N_methyl_site"/>
</dbReference>
<sequence length="143" mass="15319">MKKNSLPRASRGGFTFIEILVVTTIIAVLMAVGAVNFRTANQKARDGKRQGDLEEVRAALELYRTEVGSYPLSLTFGGSLSQGGTTYMEEVPNDPLDDYTYYYSSDGASYGLCASLELDTTGTCAGASCGTGITCNYQVENPL</sequence>
<name>A0A0G1UUI0_9BACT</name>
<gene>
    <name evidence="7" type="ORF">UX85_C0003G0039</name>
</gene>
<dbReference type="PANTHER" id="PTHR30093">
    <property type="entry name" value="GENERAL SECRETION PATHWAY PROTEIN G"/>
    <property type="match status" value="1"/>
</dbReference>
<dbReference type="NCBIfam" id="TIGR02532">
    <property type="entry name" value="IV_pilin_GFxxxE"/>
    <property type="match status" value="1"/>
</dbReference>
<evidence type="ECO:0000256" key="4">
    <source>
        <dbReference type="ARBA" id="ARBA00022989"/>
    </source>
</evidence>
<dbReference type="PANTHER" id="PTHR30093:SF44">
    <property type="entry name" value="TYPE II SECRETION SYSTEM CORE PROTEIN G"/>
    <property type="match status" value="1"/>
</dbReference>
<dbReference type="Gene3D" id="3.30.700.10">
    <property type="entry name" value="Glycoprotein, Type 4 Pilin"/>
    <property type="match status" value="1"/>
</dbReference>
<reference evidence="7 8" key="1">
    <citation type="journal article" date="2015" name="Nature">
        <title>rRNA introns, odd ribosomes, and small enigmatic genomes across a large radiation of phyla.</title>
        <authorList>
            <person name="Brown C.T."/>
            <person name="Hug L.A."/>
            <person name="Thomas B.C."/>
            <person name="Sharon I."/>
            <person name="Castelle C.J."/>
            <person name="Singh A."/>
            <person name="Wilkins M.J."/>
            <person name="Williams K.H."/>
            <person name="Banfield J.F."/>
        </authorList>
    </citation>
    <scope>NUCLEOTIDE SEQUENCE [LARGE SCALE GENOMIC DNA]</scope>
</reference>
<comment type="subcellular location">
    <subcellularLocation>
        <location evidence="1">Membrane</location>
        <topology evidence="1">Single-pass membrane protein</topology>
    </subcellularLocation>
</comment>
<dbReference type="EMBL" id="LCNT01000003">
    <property type="protein sequence ID" value="KKU61380.1"/>
    <property type="molecule type" value="Genomic_DNA"/>
</dbReference>
<feature type="transmembrane region" description="Helical" evidence="6">
    <location>
        <begin position="12"/>
        <end position="35"/>
    </location>
</feature>
<keyword evidence="4 6" id="KW-1133">Transmembrane helix</keyword>
<keyword evidence="2" id="KW-0488">Methylation</keyword>
<evidence type="ECO:0000256" key="3">
    <source>
        <dbReference type="ARBA" id="ARBA00022692"/>
    </source>
</evidence>
<dbReference type="PRINTS" id="PR00813">
    <property type="entry name" value="BCTERIALGSPG"/>
</dbReference>
<dbReference type="AlphaFoldDB" id="A0A0G1UUI0"/>
<dbReference type="SUPFAM" id="SSF54523">
    <property type="entry name" value="Pili subunits"/>
    <property type="match status" value="1"/>
</dbReference>